<evidence type="ECO:0000256" key="1">
    <source>
        <dbReference type="SAM" id="MobiDB-lite"/>
    </source>
</evidence>
<proteinExistence type="predicted"/>
<accession>A0A0P1BGS9</accession>
<dbReference type="Proteomes" id="UP000054845">
    <property type="component" value="Unassembled WGS sequence"/>
</dbReference>
<reference evidence="2 3" key="1">
    <citation type="submission" date="2014-09" db="EMBL/GenBank/DDBJ databases">
        <authorList>
            <person name="Magalhaes I.L.F."/>
            <person name="Oliveira U."/>
            <person name="Santos F.R."/>
            <person name="Vidigal T.H.D.A."/>
            <person name="Brescovit A.D."/>
            <person name="Santos A.J."/>
        </authorList>
    </citation>
    <scope>NUCLEOTIDE SEQUENCE [LARGE SCALE GENOMIC DNA]</scope>
</reference>
<organism evidence="2 3">
    <name type="scientific">Ceraceosorus bombacis</name>
    <dbReference type="NCBI Taxonomy" id="401625"/>
    <lineage>
        <taxon>Eukaryota</taxon>
        <taxon>Fungi</taxon>
        <taxon>Dikarya</taxon>
        <taxon>Basidiomycota</taxon>
        <taxon>Ustilaginomycotina</taxon>
        <taxon>Exobasidiomycetes</taxon>
        <taxon>Ceraceosorales</taxon>
        <taxon>Ceraceosoraceae</taxon>
        <taxon>Ceraceosorus</taxon>
    </lineage>
</organism>
<sequence>MSSSHRTVVQEAKKSITAAVDRFAAKVWRLGKGHEWAAENEERGFAGYQDERGRQVVAKGIFSTPFDRNIGDAEPIVTKWKAAFPTAAETDAGDSSPELQLASEQHYTPPPVPEHLLALSATPRTDRVTKRVADLLVGEGGSPQKRAANLLVEDGGPPQKHAREEPQEPDVVATEGPPPSRFVWDTSPAVAHGRRSTEYHNLNARRGQRSQFVDTHVELETTEYAEHCLIQEGTAQTGLIIADCHVSYAQRIRAWNRSRDAGIDSAAPAAPPGDALLLARAREPITVGRRGDAFVIGAGTTKLISLGDSDEEADELDSSLATPLIGDKAKATTSAAARSTGSVLAGRTTRSAVGAGLPTVEVARRAEAKKRTRGKGGRGKRQR</sequence>
<feature type="compositionally biased region" description="Basic residues" evidence="1">
    <location>
        <begin position="367"/>
        <end position="383"/>
    </location>
</feature>
<feature type="region of interest" description="Disordered" evidence="1">
    <location>
        <begin position="151"/>
        <end position="181"/>
    </location>
</feature>
<evidence type="ECO:0000313" key="2">
    <source>
        <dbReference type="EMBL" id="CEH14708.1"/>
    </source>
</evidence>
<feature type="region of interest" description="Disordered" evidence="1">
    <location>
        <begin position="87"/>
        <end position="108"/>
    </location>
</feature>
<keyword evidence="3" id="KW-1185">Reference proteome</keyword>
<name>A0A0P1BGS9_9BASI</name>
<feature type="region of interest" description="Disordered" evidence="1">
    <location>
        <begin position="355"/>
        <end position="383"/>
    </location>
</feature>
<dbReference type="EMBL" id="CCYA01000247">
    <property type="protein sequence ID" value="CEH14708.1"/>
    <property type="molecule type" value="Genomic_DNA"/>
</dbReference>
<protein>
    <submittedName>
        <fullName evidence="2">Uncharacterized protein</fullName>
    </submittedName>
</protein>
<dbReference type="AlphaFoldDB" id="A0A0P1BGS9"/>
<evidence type="ECO:0000313" key="3">
    <source>
        <dbReference type="Proteomes" id="UP000054845"/>
    </source>
</evidence>